<evidence type="ECO:0000259" key="9">
    <source>
        <dbReference type="Pfam" id="PF14416"/>
    </source>
</evidence>
<keyword evidence="6" id="KW-0472">Membrane</keyword>
<accession>A0A835D5Y9</accession>
<evidence type="ECO:0000313" key="11">
    <source>
        <dbReference type="Proteomes" id="UP000655225"/>
    </source>
</evidence>
<feature type="domain" description="Trichome birefringence-like C-terminal" evidence="8">
    <location>
        <begin position="95"/>
        <end position="153"/>
    </location>
</feature>
<dbReference type="Proteomes" id="UP000655225">
    <property type="component" value="Unassembled WGS sequence"/>
</dbReference>
<gene>
    <name evidence="10" type="ORF">HHK36_023563</name>
</gene>
<keyword evidence="3" id="KW-0812">Transmembrane</keyword>
<dbReference type="InterPro" id="IPR029962">
    <property type="entry name" value="TBL"/>
</dbReference>
<reference evidence="10 11" key="1">
    <citation type="submission" date="2020-04" db="EMBL/GenBank/DDBJ databases">
        <title>Plant Genome Project.</title>
        <authorList>
            <person name="Zhang R.-G."/>
        </authorList>
    </citation>
    <scope>NUCLEOTIDE SEQUENCE [LARGE SCALE GENOMIC DNA]</scope>
    <source>
        <strain evidence="10">YNK0</strain>
        <tissue evidence="10">Leaf</tissue>
    </source>
</reference>
<evidence type="ECO:0000256" key="6">
    <source>
        <dbReference type="ARBA" id="ARBA00023136"/>
    </source>
</evidence>
<keyword evidence="7" id="KW-0732">Signal</keyword>
<organism evidence="10 11">
    <name type="scientific">Tetracentron sinense</name>
    <name type="common">Spur-leaf</name>
    <dbReference type="NCBI Taxonomy" id="13715"/>
    <lineage>
        <taxon>Eukaryota</taxon>
        <taxon>Viridiplantae</taxon>
        <taxon>Streptophyta</taxon>
        <taxon>Embryophyta</taxon>
        <taxon>Tracheophyta</taxon>
        <taxon>Spermatophyta</taxon>
        <taxon>Magnoliopsida</taxon>
        <taxon>Trochodendrales</taxon>
        <taxon>Trochodendraceae</taxon>
        <taxon>Tetracentron</taxon>
    </lineage>
</organism>
<sequence>MGFKFKPLFSIILSLFSLFLQQARTEQFSNVSNSRARNLASGCNLFQGKWVFDASYPLYESSSCPFIDPEFNCQKYGRPDKLYLKYRWNPDSCVLPRFNGLDFLLRWRGKKIMFVGDSLSLNQWESLTCMIHASVPKAKTTLVRRGSLTSVTFEP</sequence>
<dbReference type="AlphaFoldDB" id="A0A835D5Y9"/>
<evidence type="ECO:0000256" key="2">
    <source>
        <dbReference type="ARBA" id="ARBA00007727"/>
    </source>
</evidence>
<comment type="subcellular location">
    <subcellularLocation>
        <location evidence="1">Membrane</location>
        <topology evidence="1">Single-pass membrane protein</topology>
    </subcellularLocation>
</comment>
<proteinExistence type="inferred from homology"/>
<dbReference type="GO" id="GO:0005794">
    <property type="term" value="C:Golgi apparatus"/>
    <property type="evidence" value="ECO:0007669"/>
    <property type="project" value="TreeGrafter"/>
</dbReference>
<feature type="chain" id="PRO_5032709611" description="Trichome birefringence-like N-terminal domain-containing protein" evidence="7">
    <location>
        <begin position="26"/>
        <end position="155"/>
    </location>
</feature>
<evidence type="ECO:0000256" key="7">
    <source>
        <dbReference type="SAM" id="SignalP"/>
    </source>
</evidence>
<dbReference type="GO" id="GO:0016413">
    <property type="term" value="F:O-acetyltransferase activity"/>
    <property type="evidence" value="ECO:0007669"/>
    <property type="project" value="InterPro"/>
</dbReference>
<evidence type="ECO:0000256" key="3">
    <source>
        <dbReference type="ARBA" id="ARBA00022692"/>
    </source>
</evidence>
<dbReference type="PANTHER" id="PTHR32285">
    <property type="entry name" value="PROTEIN TRICHOME BIREFRINGENCE-LIKE 9-RELATED"/>
    <property type="match status" value="1"/>
</dbReference>
<evidence type="ECO:0000313" key="10">
    <source>
        <dbReference type="EMBL" id="KAF8391261.1"/>
    </source>
</evidence>
<dbReference type="EMBL" id="JABCRI010000017">
    <property type="protein sequence ID" value="KAF8391261.1"/>
    <property type="molecule type" value="Genomic_DNA"/>
</dbReference>
<feature type="signal peptide" evidence="7">
    <location>
        <begin position="1"/>
        <end position="25"/>
    </location>
</feature>
<dbReference type="Pfam" id="PF13839">
    <property type="entry name" value="PC-Esterase"/>
    <property type="match status" value="1"/>
</dbReference>
<protein>
    <recommendedName>
        <fullName evidence="12">Trichome birefringence-like N-terminal domain-containing protein</fullName>
    </recommendedName>
</protein>
<name>A0A835D5Y9_TETSI</name>
<dbReference type="OrthoDB" id="630188at2759"/>
<dbReference type="InterPro" id="IPR025846">
    <property type="entry name" value="TBL_N"/>
</dbReference>
<comment type="similarity">
    <text evidence="2">Belongs to the PC-esterase family. TBL subfamily.</text>
</comment>
<evidence type="ECO:0000256" key="1">
    <source>
        <dbReference type="ARBA" id="ARBA00004167"/>
    </source>
</evidence>
<dbReference type="Pfam" id="PF14416">
    <property type="entry name" value="PMR5N"/>
    <property type="match status" value="1"/>
</dbReference>
<feature type="domain" description="Trichome birefringence-like N-terminal" evidence="9">
    <location>
        <begin position="42"/>
        <end position="93"/>
    </location>
</feature>
<evidence type="ECO:0000259" key="8">
    <source>
        <dbReference type="Pfam" id="PF13839"/>
    </source>
</evidence>
<keyword evidence="11" id="KW-1185">Reference proteome</keyword>
<evidence type="ECO:0000256" key="5">
    <source>
        <dbReference type="ARBA" id="ARBA00022989"/>
    </source>
</evidence>
<dbReference type="OMA" id="FEEIAYH"/>
<evidence type="ECO:0008006" key="12">
    <source>
        <dbReference type="Google" id="ProtNLM"/>
    </source>
</evidence>
<dbReference type="InterPro" id="IPR026057">
    <property type="entry name" value="TBL_C"/>
</dbReference>
<comment type="caution">
    <text evidence="10">The sequence shown here is derived from an EMBL/GenBank/DDBJ whole genome shotgun (WGS) entry which is preliminary data.</text>
</comment>
<dbReference type="GO" id="GO:0016020">
    <property type="term" value="C:membrane"/>
    <property type="evidence" value="ECO:0007669"/>
    <property type="project" value="UniProtKB-SubCell"/>
</dbReference>
<dbReference type="PANTHER" id="PTHR32285:SF42">
    <property type="entry name" value="PROTEIN TRICHOME BIREFRINGENCE-LIKE 37"/>
    <property type="match status" value="1"/>
</dbReference>
<evidence type="ECO:0000256" key="4">
    <source>
        <dbReference type="ARBA" id="ARBA00022968"/>
    </source>
</evidence>
<keyword evidence="4" id="KW-0735">Signal-anchor</keyword>
<keyword evidence="5" id="KW-1133">Transmembrane helix</keyword>